<dbReference type="Proteomes" id="UP001348397">
    <property type="component" value="Unassembled WGS sequence"/>
</dbReference>
<evidence type="ECO:0008006" key="3">
    <source>
        <dbReference type="Google" id="ProtNLM"/>
    </source>
</evidence>
<protein>
    <recommendedName>
        <fullName evidence="3">Lipoprotein</fullName>
    </recommendedName>
</protein>
<name>A0ABU6HS05_9FLAO</name>
<dbReference type="RefSeq" id="WP_326320626.1">
    <property type="nucleotide sequence ID" value="NZ_JAYLAA010000037.1"/>
</dbReference>
<sequence length="133" mass="15671">MRKSIIFCLLIPIAILSSCTINKTKDLYIDKEEVLRVEIKINDFTIPLDSVLIKDFIDDFNKCKHDHSVKSVVYNLDLNIYKKNDDILYFKSNGNNEYVNKSKIFECKENLILKYWKINEENIPLLKPPKSLK</sequence>
<proteinExistence type="predicted"/>
<evidence type="ECO:0000313" key="2">
    <source>
        <dbReference type="Proteomes" id="UP001348397"/>
    </source>
</evidence>
<organism evidence="1 2">
    <name type="scientific">Chryseobacterium salviniae</name>
    <dbReference type="NCBI Taxonomy" id="3101750"/>
    <lineage>
        <taxon>Bacteria</taxon>
        <taxon>Pseudomonadati</taxon>
        <taxon>Bacteroidota</taxon>
        <taxon>Flavobacteriia</taxon>
        <taxon>Flavobacteriales</taxon>
        <taxon>Weeksellaceae</taxon>
        <taxon>Chryseobacterium group</taxon>
        <taxon>Chryseobacterium</taxon>
    </lineage>
</organism>
<dbReference type="PROSITE" id="PS51257">
    <property type="entry name" value="PROKAR_LIPOPROTEIN"/>
    <property type="match status" value="1"/>
</dbReference>
<dbReference type="EMBL" id="JAYLAA010000037">
    <property type="protein sequence ID" value="MEC3875821.1"/>
    <property type="molecule type" value="Genomic_DNA"/>
</dbReference>
<reference evidence="1 2" key="1">
    <citation type="submission" date="2024-01" db="EMBL/GenBank/DDBJ databases">
        <title>Chryseobacterium sp. T9W2-O.</title>
        <authorList>
            <person name="Maltman C."/>
        </authorList>
    </citation>
    <scope>NUCLEOTIDE SEQUENCE [LARGE SCALE GENOMIC DNA]</scope>
    <source>
        <strain evidence="1 2">T9W2-O</strain>
    </source>
</reference>
<keyword evidence="2" id="KW-1185">Reference proteome</keyword>
<gene>
    <name evidence="1" type="ORF">SOP96_08880</name>
</gene>
<accession>A0ABU6HS05</accession>
<comment type="caution">
    <text evidence="1">The sequence shown here is derived from an EMBL/GenBank/DDBJ whole genome shotgun (WGS) entry which is preliminary data.</text>
</comment>
<evidence type="ECO:0000313" key="1">
    <source>
        <dbReference type="EMBL" id="MEC3875821.1"/>
    </source>
</evidence>